<dbReference type="GO" id="GO:0009975">
    <property type="term" value="F:cyclase activity"/>
    <property type="evidence" value="ECO:0007669"/>
    <property type="project" value="TreeGrafter"/>
</dbReference>
<comment type="caution">
    <text evidence="7">The sequence shown here is derived from an EMBL/GenBank/DDBJ whole genome shotgun (WGS) entry which is preliminary data.</text>
</comment>
<dbReference type="PANTHER" id="PTHR31045:SF23">
    <property type="entry name" value="OS01G0825900 PROTEIN"/>
    <property type="match status" value="1"/>
</dbReference>
<comment type="subcellular location">
    <subcellularLocation>
        <location evidence="1">Membrane</location>
    </subcellularLocation>
</comment>
<dbReference type="Proteomes" id="UP001054889">
    <property type="component" value="Unassembled WGS sequence"/>
</dbReference>
<evidence type="ECO:0000256" key="3">
    <source>
        <dbReference type="ARBA" id="ARBA00022989"/>
    </source>
</evidence>
<evidence type="ECO:0000256" key="4">
    <source>
        <dbReference type="ARBA" id="ARBA00023136"/>
    </source>
</evidence>
<reference evidence="7" key="2">
    <citation type="submission" date="2021-12" db="EMBL/GenBank/DDBJ databases">
        <title>Resequencing data analysis of finger millet.</title>
        <authorList>
            <person name="Hatakeyama M."/>
            <person name="Aluri S."/>
            <person name="Balachadran M.T."/>
            <person name="Sivarajan S.R."/>
            <person name="Poveda L."/>
            <person name="Shimizu-Inatsugi R."/>
            <person name="Schlapbach R."/>
            <person name="Sreeman S.M."/>
            <person name="Shimizu K.K."/>
        </authorList>
    </citation>
    <scope>NUCLEOTIDE SEQUENCE</scope>
</reference>
<evidence type="ECO:0000256" key="5">
    <source>
        <dbReference type="SAM" id="MobiDB-lite"/>
    </source>
</evidence>
<evidence type="ECO:0000256" key="6">
    <source>
        <dbReference type="SAM" id="Phobius"/>
    </source>
</evidence>
<evidence type="ECO:0008006" key="9">
    <source>
        <dbReference type="Google" id="ProtNLM"/>
    </source>
</evidence>
<name>A0AAV5C3L8_ELECO</name>
<dbReference type="GO" id="GO:0016020">
    <property type="term" value="C:membrane"/>
    <property type="evidence" value="ECO:0007669"/>
    <property type="project" value="UniProtKB-SubCell"/>
</dbReference>
<dbReference type="Pfam" id="PF04749">
    <property type="entry name" value="PLAC8"/>
    <property type="match status" value="1"/>
</dbReference>
<reference evidence="7" key="1">
    <citation type="journal article" date="2018" name="DNA Res.">
        <title>Multiple hybrid de novo genome assembly of finger millet, an orphan allotetraploid crop.</title>
        <authorList>
            <person name="Hatakeyama M."/>
            <person name="Aluri S."/>
            <person name="Balachadran M.T."/>
            <person name="Sivarajan S.R."/>
            <person name="Patrignani A."/>
            <person name="Gruter S."/>
            <person name="Poveda L."/>
            <person name="Shimizu-Inatsugi R."/>
            <person name="Baeten J."/>
            <person name="Francoijs K.J."/>
            <person name="Nataraja K.N."/>
            <person name="Reddy Y.A.N."/>
            <person name="Phadnis S."/>
            <person name="Ravikumar R.L."/>
            <person name="Schlapbach R."/>
            <person name="Sreeman S.M."/>
            <person name="Shimizu K.K."/>
        </authorList>
    </citation>
    <scope>NUCLEOTIDE SEQUENCE</scope>
</reference>
<feature type="region of interest" description="Disordered" evidence="5">
    <location>
        <begin position="519"/>
        <end position="539"/>
    </location>
</feature>
<dbReference type="EMBL" id="BQKI01000004">
    <property type="protein sequence ID" value="GJM92704.1"/>
    <property type="molecule type" value="Genomic_DNA"/>
</dbReference>
<feature type="transmembrane region" description="Helical" evidence="6">
    <location>
        <begin position="313"/>
        <end position="331"/>
    </location>
</feature>
<dbReference type="GO" id="GO:0051762">
    <property type="term" value="P:sesquiterpene biosynthetic process"/>
    <property type="evidence" value="ECO:0007669"/>
    <property type="project" value="TreeGrafter"/>
</dbReference>
<sequence length="580" mass="65114">MEGRRFPSFSALPLPLGNLRVCDHVLLVAEKKTSKIWRRSAGDLEATSCAHVLQPPTVSVFPSTSSGVRNLRAIVSLDFFLRVSSPSQDAAIPLRIRLDLSVVSGMVLNITEEEIGDMPFSDQNSPMLTEYHITVPALEDGLMQLPSAGVHHYLHVNFVRRINWSSVFTICKKWLKHPLNIALLVWLLCVTASGAMLILLMLGLLNKAFPSKFLRHHWIEIGNQILNALFTLMSIYQHPNLIHHLVLLCRWQPEDVVELRKVYCKNRVCRPNERAHISFVVALLHITCVSQYIVCSLYWGYPSRSRSEFAENFFFILGIIAPVIAGVYTVYSPLGRDISTSCDEETPKPDAIQVDLPETRTVISNPMWAGGLFDCNEDPTACYLSFLCTFCVFGWNMERLGFGNMYVHTVMFLLLCVTPFWVFNITALNIHDYVLGDVIGAAGIVLCFLGLLYGGFWRIQMRKTFGLPRSRWFCGSASLTDYVQWLFCWPCALAQEVRTGNLYDVEDGNFYEILRDNSGDMKSEPGSTVATDLPVPMGSEEGNDTGVTIRLDGEMIPPTQPVIIECQDREGTDAEVVPDG</sequence>
<evidence type="ECO:0000313" key="8">
    <source>
        <dbReference type="Proteomes" id="UP001054889"/>
    </source>
</evidence>
<keyword evidence="4 6" id="KW-0472">Membrane</keyword>
<evidence type="ECO:0000256" key="1">
    <source>
        <dbReference type="ARBA" id="ARBA00004370"/>
    </source>
</evidence>
<dbReference type="InterPro" id="IPR006461">
    <property type="entry name" value="PLAC_motif_containing"/>
</dbReference>
<dbReference type="NCBIfam" id="TIGR01571">
    <property type="entry name" value="A_thal_Cys_rich"/>
    <property type="match status" value="1"/>
</dbReference>
<keyword evidence="8" id="KW-1185">Reference proteome</keyword>
<organism evidence="7 8">
    <name type="scientific">Eleusine coracana subsp. coracana</name>
    <dbReference type="NCBI Taxonomy" id="191504"/>
    <lineage>
        <taxon>Eukaryota</taxon>
        <taxon>Viridiplantae</taxon>
        <taxon>Streptophyta</taxon>
        <taxon>Embryophyta</taxon>
        <taxon>Tracheophyta</taxon>
        <taxon>Spermatophyta</taxon>
        <taxon>Magnoliopsida</taxon>
        <taxon>Liliopsida</taxon>
        <taxon>Poales</taxon>
        <taxon>Poaceae</taxon>
        <taxon>PACMAD clade</taxon>
        <taxon>Chloridoideae</taxon>
        <taxon>Cynodonteae</taxon>
        <taxon>Eleusininae</taxon>
        <taxon>Eleusine</taxon>
    </lineage>
</organism>
<dbReference type="AlphaFoldDB" id="A0AAV5C3L8"/>
<keyword evidence="2 6" id="KW-0812">Transmembrane</keyword>
<dbReference type="PANTHER" id="PTHR31045">
    <property type="entry name" value="PLAC8 FAMILY PROTEIN-RELATED"/>
    <property type="match status" value="1"/>
</dbReference>
<feature type="transmembrane region" description="Helical" evidence="6">
    <location>
        <begin position="181"/>
        <end position="205"/>
    </location>
</feature>
<accession>A0AAV5C3L8</accession>
<feature type="transmembrane region" description="Helical" evidence="6">
    <location>
        <begin position="277"/>
        <end position="301"/>
    </location>
</feature>
<evidence type="ECO:0000313" key="7">
    <source>
        <dbReference type="EMBL" id="GJM92704.1"/>
    </source>
</evidence>
<dbReference type="InterPro" id="IPR021369">
    <property type="entry name" value="DUF2985"/>
</dbReference>
<feature type="transmembrane region" description="Helical" evidence="6">
    <location>
        <begin position="405"/>
        <end position="427"/>
    </location>
</feature>
<proteinExistence type="predicted"/>
<protein>
    <recommendedName>
        <fullName evidence="9">PLAC8 family protein</fullName>
    </recommendedName>
</protein>
<keyword evidence="3 6" id="KW-1133">Transmembrane helix</keyword>
<gene>
    <name evidence="7" type="primary">ga09197</name>
    <name evidence="7" type="ORF">PR202_ga09197</name>
</gene>
<feature type="transmembrane region" description="Helical" evidence="6">
    <location>
        <begin position="433"/>
        <end position="453"/>
    </location>
</feature>
<dbReference type="Pfam" id="PF11204">
    <property type="entry name" value="DUF2985"/>
    <property type="match status" value="1"/>
</dbReference>
<evidence type="ECO:0000256" key="2">
    <source>
        <dbReference type="ARBA" id="ARBA00022692"/>
    </source>
</evidence>